<keyword evidence="12" id="KW-0966">Cell projection</keyword>
<proteinExistence type="inferred from homology"/>
<protein>
    <recommendedName>
        <fullName evidence="3 7">Flagellar basal-body rod protein FlgG</fullName>
    </recommendedName>
    <alternativeName>
        <fullName evidence="6 8">Distal rod protein</fullName>
    </alternativeName>
</protein>
<keyword evidence="4 8" id="KW-0975">Bacterial flagellum</keyword>
<evidence type="ECO:0000256" key="7">
    <source>
        <dbReference type="NCBIfam" id="TIGR02488"/>
    </source>
</evidence>
<comment type="subcellular location">
    <subcellularLocation>
        <location evidence="1 8">Bacterial flagellum basal body</location>
    </subcellularLocation>
</comment>
<evidence type="ECO:0000256" key="3">
    <source>
        <dbReference type="ARBA" id="ARBA00017948"/>
    </source>
</evidence>
<evidence type="ECO:0000256" key="1">
    <source>
        <dbReference type="ARBA" id="ARBA00004117"/>
    </source>
</evidence>
<dbReference type="Pfam" id="PF06429">
    <property type="entry name" value="Flg_bbr_C"/>
    <property type="match status" value="1"/>
</dbReference>
<evidence type="ECO:0000256" key="8">
    <source>
        <dbReference type="RuleBase" id="RU362116"/>
    </source>
</evidence>
<comment type="subunit">
    <text evidence="5 8">The basal body constitutes a major portion of the flagellar organelle and consists of four rings (L,P,S, and M) mounted on a central rod. The rod consists of about 26 subunits of FlgG in the distal portion, and FlgB, FlgC and FlgF are thought to build up the proximal portion of the rod with about 6 subunits each.</text>
</comment>
<dbReference type="NCBIfam" id="TIGR02488">
    <property type="entry name" value="flgG_G_neg"/>
    <property type="match status" value="1"/>
</dbReference>
<dbReference type="InterPro" id="IPR053967">
    <property type="entry name" value="LlgE_F_G-like_D1"/>
</dbReference>
<evidence type="ECO:0000259" key="11">
    <source>
        <dbReference type="Pfam" id="PF22692"/>
    </source>
</evidence>
<evidence type="ECO:0000256" key="2">
    <source>
        <dbReference type="ARBA" id="ARBA00009677"/>
    </source>
</evidence>
<dbReference type="Pfam" id="PF00460">
    <property type="entry name" value="Flg_bb_rod"/>
    <property type="match status" value="1"/>
</dbReference>
<dbReference type="RefSeq" id="WP_275632026.1">
    <property type="nucleotide sequence ID" value="NZ_JARGYD010000002.1"/>
</dbReference>
<dbReference type="PROSITE" id="PS00588">
    <property type="entry name" value="FLAGELLA_BB_ROD"/>
    <property type="match status" value="1"/>
</dbReference>
<feature type="domain" description="Flagellar hook protein FlgE/F/G-like D1" evidence="11">
    <location>
        <begin position="95"/>
        <end position="157"/>
    </location>
</feature>
<organism evidence="12 13">
    <name type="scientific">Psychromarinibacter halotolerans</name>
    <dbReference type="NCBI Taxonomy" id="1775175"/>
    <lineage>
        <taxon>Bacteria</taxon>
        <taxon>Pseudomonadati</taxon>
        <taxon>Pseudomonadota</taxon>
        <taxon>Alphaproteobacteria</taxon>
        <taxon>Rhodobacterales</taxon>
        <taxon>Paracoccaceae</taxon>
        <taxon>Psychromarinibacter</taxon>
    </lineage>
</organism>
<dbReference type="InterPro" id="IPR012834">
    <property type="entry name" value="FlgG_G_neg"/>
</dbReference>
<accession>A0ABV7GJG9</accession>
<sequence>MKTLGIAATGMQAQQVNVDVIANNIANANTTGFKVGRAVFQDLIYQTMQREGAANPDGTVRPVGVDIGLGVQAAGVVRLNTQGGMLQTDNQLDLAIEGDGYLIVTRPDGTEAYTRAGSLMLSPEGEIVTLDGNLIEPAMVVPENTTDVEITPDGLVLAYTPDAIEPEEIGQLTLATFINDAGLKPIGNNLLLETVASGEPFIGNPGEEAVGIVRQGFLEGSNVDPIKQMTDLITAQRTYEMGAKALKAADEMMQTANQIR</sequence>
<dbReference type="InterPro" id="IPR010930">
    <property type="entry name" value="Flg_bb/hook_C_dom"/>
</dbReference>
<reference evidence="13" key="1">
    <citation type="journal article" date="2019" name="Int. J. Syst. Evol. Microbiol.">
        <title>The Global Catalogue of Microorganisms (GCM) 10K type strain sequencing project: providing services to taxonomists for standard genome sequencing and annotation.</title>
        <authorList>
            <consortium name="The Broad Institute Genomics Platform"/>
            <consortium name="The Broad Institute Genome Sequencing Center for Infectious Disease"/>
            <person name="Wu L."/>
            <person name="Ma J."/>
        </authorList>
    </citation>
    <scope>NUCLEOTIDE SEQUENCE [LARGE SCALE GENOMIC DNA]</scope>
    <source>
        <strain evidence="13">KCTC 52366</strain>
    </source>
</reference>
<evidence type="ECO:0000313" key="13">
    <source>
        <dbReference type="Proteomes" id="UP001595632"/>
    </source>
</evidence>
<dbReference type="Pfam" id="PF22692">
    <property type="entry name" value="LlgE_F_G_D1"/>
    <property type="match status" value="1"/>
</dbReference>
<keyword evidence="12" id="KW-0969">Cilium</keyword>
<dbReference type="Proteomes" id="UP001595632">
    <property type="component" value="Unassembled WGS sequence"/>
</dbReference>
<evidence type="ECO:0000259" key="10">
    <source>
        <dbReference type="Pfam" id="PF06429"/>
    </source>
</evidence>
<dbReference type="InterPro" id="IPR037925">
    <property type="entry name" value="FlgE/F/G-like"/>
</dbReference>
<evidence type="ECO:0000259" key="9">
    <source>
        <dbReference type="Pfam" id="PF00460"/>
    </source>
</evidence>
<evidence type="ECO:0000256" key="6">
    <source>
        <dbReference type="ARBA" id="ARBA00032912"/>
    </source>
</evidence>
<dbReference type="InterPro" id="IPR019776">
    <property type="entry name" value="Flagellar_basal_body_rod_CS"/>
</dbReference>
<keyword evidence="12" id="KW-0282">Flagellum</keyword>
<dbReference type="PANTHER" id="PTHR30435:SF19">
    <property type="entry name" value="FLAGELLAR BASAL-BODY ROD PROTEIN FLGG"/>
    <property type="match status" value="1"/>
</dbReference>
<gene>
    <name evidence="12" type="primary">flgG</name>
    <name evidence="12" type="ORF">ACFOGP_03335</name>
</gene>
<evidence type="ECO:0000256" key="4">
    <source>
        <dbReference type="ARBA" id="ARBA00023143"/>
    </source>
</evidence>
<evidence type="ECO:0000313" key="12">
    <source>
        <dbReference type="EMBL" id="MFC3141723.1"/>
    </source>
</evidence>
<name>A0ABV7GJG9_9RHOB</name>
<dbReference type="InterPro" id="IPR001444">
    <property type="entry name" value="Flag_bb_rod_N"/>
</dbReference>
<dbReference type="SUPFAM" id="SSF117143">
    <property type="entry name" value="Flagellar hook protein flgE"/>
    <property type="match status" value="1"/>
</dbReference>
<evidence type="ECO:0000256" key="5">
    <source>
        <dbReference type="ARBA" id="ARBA00025933"/>
    </source>
</evidence>
<keyword evidence="13" id="KW-1185">Reference proteome</keyword>
<dbReference type="NCBIfam" id="TIGR03506">
    <property type="entry name" value="FlgEFG_subfam"/>
    <property type="match status" value="2"/>
</dbReference>
<dbReference type="InterPro" id="IPR020013">
    <property type="entry name" value="Flagellar_FlgE/F/G"/>
</dbReference>
<feature type="domain" description="Flagellar basal body rod protein N-terminal" evidence="9">
    <location>
        <begin position="6"/>
        <end position="34"/>
    </location>
</feature>
<dbReference type="PANTHER" id="PTHR30435">
    <property type="entry name" value="FLAGELLAR PROTEIN"/>
    <property type="match status" value="1"/>
</dbReference>
<feature type="domain" description="Flagellar basal-body/hook protein C-terminal" evidence="10">
    <location>
        <begin position="214"/>
        <end position="259"/>
    </location>
</feature>
<dbReference type="EMBL" id="JBHRTB010000010">
    <property type="protein sequence ID" value="MFC3141723.1"/>
    <property type="molecule type" value="Genomic_DNA"/>
</dbReference>
<comment type="caution">
    <text evidence="12">The sequence shown here is derived from an EMBL/GenBank/DDBJ whole genome shotgun (WGS) entry which is preliminary data.</text>
</comment>
<comment type="similarity">
    <text evidence="2 8">Belongs to the flagella basal body rod proteins family.</text>
</comment>